<keyword evidence="3" id="KW-1185">Reference proteome</keyword>
<sequence length="127" mass="14497">MDLSDTCDTGLSWNIPLDRPLIPGIEANCQSLQPSIDYIRPFFMRAELIKSITGSVEAVEQFHFVGIFLSIYFHAVVSLFGCLLWKWQLKNLFPSASIPLLRLRDGERSILKRKKSDCGNFQLFLCV</sequence>
<dbReference type="OrthoDB" id="10503623at2759"/>
<proteinExistence type="predicted"/>
<reference evidence="2" key="1">
    <citation type="submission" date="2020-07" db="EMBL/GenBank/DDBJ databases">
        <title>Multicomponent nature underlies the extraordinary mechanical properties of spider dragline silk.</title>
        <authorList>
            <person name="Kono N."/>
            <person name="Nakamura H."/>
            <person name="Mori M."/>
            <person name="Yoshida Y."/>
            <person name="Ohtoshi R."/>
            <person name="Malay A.D."/>
            <person name="Moran D.A.P."/>
            <person name="Tomita M."/>
            <person name="Numata K."/>
            <person name="Arakawa K."/>
        </authorList>
    </citation>
    <scope>NUCLEOTIDE SEQUENCE</scope>
</reference>
<organism evidence="2 3">
    <name type="scientific">Trichonephila clavata</name>
    <name type="common">Joro spider</name>
    <name type="synonym">Nephila clavata</name>
    <dbReference type="NCBI Taxonomy" id="2740835"/>
    <lineage>
        <taxon>Eukaryota</taxon>
        <taxon>Metazoa</taxon>
        <taxon>Ecdysozoa</taxon>
        <taxon>Arthropoda</taxon>
        <taxon>Chelicerata</taxon>
        <taxon>Arachnida</taxon>
        <taxon>Araneae</taxon>
        <taxon>Araneomorphae</taxon>
        <taxon>Entelegynae</taxon>
        <taxon>Araneoidea</taxon>
        <taxon>Nephilidae</taxon>
        <taxon>Trichonephila</taxon>
    </lineage>
</organism>
<comment type="caution">
    <text evidence="2">The sequence shown here is derived from an EMBL/GenBank/DDBJ whole genome shotgun (WGS) entry which is preliminary data.</text>
</comment>
<dbReference type="AlphaFoldDB" id="A0A8X6H100"/>
<keyword evidence="1" id="KW-0812">Transmembrane</keyword>
<name>A0A8X6H100_TRICU</name>
<feature type="transmembrane region" description="Helical" evidence="1">
    <location>
        <begin position="62"/>
        <end position="85"/>
    </location>
</feature>
<dbReference type="Proteomes" id="UP000887116">
    <property type="component" value="Unassembled WGS sequence"/>
</dbReference>
<evidence type="ECO:0000256" key="1">
    <source>
        <dbReference type="SAM" id="Phobius"/>
    </source>
</evidence>
<gene>
    <name evidence="2" type="ORF">TNCT_91771</name>
</gene>
<dbReference type="EMBL" id="BMAO01007186">
    <property type="protein sequence ID" value="GFR14223.1"/>
    <property type="molecule type" value="Genomic_DNA"/>
</dbReference>
<accession>A0A8X6H100</accession>
<keyword evidence="1" id="KW-1133">Transmembrane helix</keyword>
<evidence type="ECO:0000313" key="2">
    <source>
        <dbReference type="EMBL" id="GFR14223.1"/>
    </source>
</evidence>
<protein>
    <submittedName>
        <fullName evidence="2">Uncharacterized protein</fullName>
    </submittedName>
</protein>
<keyword evidence="1" id="KW-0472">Membrane</keyword>
<evidence type="ECO:0000313" key="3">
    <source>
        <dbReference type="Proteomes" id="UP000887116"/>
    </source>
</evidence>